<evidence type="ECO:0000259" key="4">
    <source>
        <dbReference type="Pfam" id="PF25919"/>
    </source>
</evidence>
<evidence type="ECO:0000259" key="6">
    <source>
        <dbReference type="Pfam" id="PF25975"/>
    </source>
</evidence>
<dbReference type="RefSeq" id="WP_377326014.1">
    <property type="nucleotide sequence ID" value="NZ_JBHSNG010000006.1"/>
</dbReference>
<dbReference type="Proteomes" id="UP001596111">
    <property type="component" value="Unassembled WGS sequence"/>
</dbReference>
<evidence type="ECO:0000313" key="7">
    <source>
        <dbReference type="EMBL" id="MFC5580998.1"/>
    </source>
</evidence>
<dbReference type="InterPro" id="IPR058649">
    <property type="entry name" value="CzcB_C"/>
</dbReference>
<dbReference type="Gene3D" id="2.40.420.20">
    <property type="match status" value="1"/>
</dbReference>
<comment type="similarity">
    <text evidence="1">Belongs to the membrane fusion protein (MFP) (TC 8.A.1) family.</text>
</comment>
<dbReference type="Pfam" id="PF25954">
    <property type="entry name" value="Beta-barrel_RND_2"/>
    <property type="match status" value="1"/>
</dbReference>
<comment type="caution">
    <text evidence="7">The sequence shown here is derived from an EMBL/GenBank/DDBJ whole genome shotgun (WGS) entry which is preliminary data.</text>
</comment>
<dbReference type="Pfam" id="PF25975">
    <property type="entry name" value="CzcB_C"/>
    <property type="match status" value="1"/>
</dbReference>
<dbReference type="EMBL" id="JBHSNG010000006">
    <property type="protein sequence ID" value="MFC5580998.1"/>
    <property type="molecule type" value="Genomic_DNA"/>
</dbReference>
<dbReference type="InterPro" id="IPR006143">
    <property type="entry name" value="RND_pump_MFP"/>
</dbReference>
<dbReference type="NCBIfam" id="TIGR01730">
    <property type="entry name" value="RND_mfp"/>
    <property type="match status" value="1"/>
</dbReference>
<evidence type="ECO:0000256" key="2">
    <source>
        <dbReference type="ARBA" id="ARBA00022448"/>
    </source>
</evidence>
<proteinExistence type="inferred from homology"/>
<accession>A0ABW0SVN9</accession>
<feature type="region of interest" description="Disordered" evidence="3">
    <location>
        <begin position="401"/>
        <end position="424"/>
    </location>
</feature>
<feature type="domain" description="CusB-like barrel-sandwich hybrid" evidence="4">
    <location>
        <begin position="126"/>
        <end position="238"/>
    </location>
</feature>
<dbReference type="InterPro" id="IPR058790">
    <property type="entry name" value="BSH_CusB"/>
</dbReference>
<dbReference type="InterPro" id="IPR051909">
    <property type="entry name" value="MFP_Cation_Efflux"/>
</dbReference>
<feature type="domain" description="CzcB-like C-terminal circularly permuted SH3-like" evidence="6">
    <location>
        <begin position="348"/>
        <end position="387"/>
    </location>
</feature>
<dbReference type="InterPro" id="IPR058792">
    <property type="entry name" value="Beta-barrel_RND_2"/>
</dbReference>
<sequence>MKRIGIVIGALACAAVLLALGYVGGRHVGAASTPASASSSTQRKVLYWYDTMVPDQHFDHPGLSPMGMQMVPKYADEAGGDKAVVRIDPATVQNLGVRTVAVVRRVLPARLQVPGTVSWNLRDAVAVSARVDAVVERLDVRAPYTVVKAGQPLAELLAPQWSSAIAEYRALQHAQSADAQALRSAARQRLQVLGLTSQDIASERDGRITLHAPQDGVVTTLGVREGQQVGAGQTLMTLDGLSTVWVEAALPQAAVGTVRAGTPVSVRATALPGRVFHGQVETLLPDIDATTRTQRARIVLANPEHALSPGMFVSVELQPASGSPEPVVPDGAVIATGSAAPRVLVAEGDGRFRPVAVRLGRSAGGYTEVLAGLSGGERVVVSGQFLIDSEANLSGALQRMQTSESVPAPAASTAMPGMPMGDER</sequence>
<keyword evidence="2" id="KW-0813">Transport</keyword>
<keyword evidence="8" id="KW-1185">Reference proteome</keyword>
<protein>
    <submittedName>
        <fullName evidence="7">Efflux RND transporter periplasmic adaptor subunit</fullName>
    </submittedName>
</protein>
<evidence type="ECO:0000313" key="8">
    <source>
        <dbReference type="Proteomes" id="UP001596111"/>
    </source>
</evidence>
<dbReference type="PANTHER" id="PTHR30097">
    <property type="entry name" value="CATION EFFLUX SYSTEM PROTEIN CUSB"/>
    <property type="match status" value="1"/>
</dbReference>
<dbReference type="PANTHER" id="PTHR30097:SF15">
    <property type="entry name" value="CATION EFFLUX SYSTEM PROTEIN CUSB"/>
    <property type="match status" value="1"/>
</dbReference>
<evidence type="ECO:0000256" key="1">
    <source>
        <dbReference type="ARBA" id="ARBA00009477"/>
    </source>
</evidence>
<name>A0ABW0SVN9_9GAMM</name>
<gene>
    <name evidence="7" type="ORF">ACFPPB_07720</name>
</gene>
<evidence type="ECO:0000259" key="5">
    <source>
        <dbReference type="Pfam" id="PF25954"/>
    </source>
</evidence>
<organism evidence="7 8">
    <name type="scientific">Rhodanobacter terrae</name>
    <dbReference type="NCBI Taxonomy" id="418647"/>
    <lineage>
        <taxon>Bacteria</taxon>
        <taxon>Pseudomonadati</taxon>
        <taxon>Pseudomonadota</taxon>
        <taxon>Gammaproteobacteria</taxon>
        <taxon>Lysobacterales</taxon>
        <taxon>Rhodanobacteraceae</taxon>
        <taxon>Rhodanobacter</taxon>
    </lineage>
</organism>
<evidence type="ECO:0000256" key="3">
    <source>
        <dbReference type="SAM" id="MobiDB-lite"/>
    </source>
</evidence>
<dbReference type="Gene3D" id="6.10.140.730">
    <property type="match status" value="1"/>
</dbReference>
<dbReference type="Pfam" id="PF25919">
    <property type="entry name" value="BSH_CusB"/>
    <property type="match status" value="1"/>
</dbReference>
<dbReference type="Gene3D" id="2.40.30.170">
    <property type="match status" value="1"/>
</dbReference>
<dbReference type="SUPFAM" id="SSF111369">
    <property type="entry name" value="HlyD-like secretion proteins"/>
    <property type="match status" value="1"/>
</dbReference>
<feature type="domain" description="CusB-like beta-barrel" evidence="5">
    <location>
        <begin position="243"/>
        <end position="320"/>
    </location>
</feature>
<reference evidence="8" key="1">
    <citation type="journal article" date="2019" name="Int. J. Syst. Evol. Microbiol.">
        <title>The Global Catalogue of Microorganisms (GCM) 10K type strain sequencing project: providing services to taxonomists for standard genome sequencing and annotation.</title>
        <authorList>
            <consortium name="The Broad Institute Genomics Platform"/>
            <consortium name="The Broad Institute Genome Sequencing Center for Infectious Disease"/>
            <person name="Wu L."/>
            <person name="Ma J."/>
        </authorList>
    </citation>
    <scope>NUCLEOTIDE SEQUENCE [LARGE SCALE GENOMIC DNA]</scope>
    <source>
        <strain evidence="8">CGMCC 1.13587</strain>
    </source>
</reference>